<evidence type="ECO:0000259" key="12">
    <source>
        <dbReference type="Pfam" id="PF13967"/>
    </source>
</evidence>
<feature type="region of interest" description="Disordered" evidence="8">
    <location>
        <begin position="908"/>
        <end position="946"/>
    </location>
</feature>
<feature type="domain" description="CSC1/OSCA1-like 7TM region" evidence="10">
    <location>
        <begin position="547"/>
        <end position="819"/>
    </location>
</feature>
<dbReference type="InterPro" id="IPR027815">
    <property type="entry name" value="CSC1/OSCA1-like_cyt"/>
</dbReference>
<feature type="domain" description="CSC1/OSCA1-like cytosolic" evidence="13">
    <location>
        <begin position="245"/>
        <end position="535"/>
    </location>
</feature>
<feature type="transmembrane region" description="Helical" evidence="9">
    <location>
        <begin position="595"/>
        <end position="619"/>
    </location>
</feature>
<feature type="compositionally biased region" description="Polar residues" evidence="8">
    <location>
        <begin position="928"/>
        <end position="937"/>
    </location>
</feature>
<dbReference type="EMBL" id="CABFNS010000882">
    <property type="protein sequence ID" value="VUC34365.1"/>
    <property type="molecule type" value="Genomic_DNA"/>
</dbReference>
<feature type="domain" description="CSC1/OSCA1-like N-terminal transmembrane" evidence="12">
    <location>
        <begin position="74"/>
        <end position="222"/>
    </location>
</feature>
<comment type="similarity">
    <text evidence="2">Belongs to the CSC1 (TC 1.A.17) family.</text>
</comment>
<evidence type="ECO:0008006" key="16">
    <source>
        <dbReference type="Google" id="ProtNLM"/>
    </source>
</evidence>
<feature type="region of interest" description="Disordered" evidence="8">
    <location>
        <begin position="36"/>
        <end position="59"/>
    </location>
</feature>
<evidence type="ECO:0000259" key="13">
    <source>
        <dbReference type="Pfam" id="PF14703"/>
    </source>
</evidence>
<evidence type="ECO:0000256" key="4">
    <source>
        <dbReference type="ARBA" id="ARBA00022692"/>
    </source>
</evidence>
<feature type="transmembrane region" description="Helical" evidence="9">
    <location>
        <begin position="161"/>
        <end position="181"/>
    </location>
</feature>
<comment type="caution">
    <text evidence="14">The sequence shown here is derived from an EMBL/GenBank/DDBJ whole genome shotgun (WGS) entry which is preliminary data.</text>
</comment>
<feature type="transmembrane region" description="Helical" evidence="9">
    <location>
        <begin position="77"/>
        <end position="95"/>
    </location>
</feature>
<gene>
    <name evidence="14" type="ORF">CLO192961_LOCUS380547</name>
</gene>
<dbReference type="PANTHER" id="PTHR13018">
    <property type="entry name" value="PROBABLE MEMBRANE PROTEIN DUF221-RELATED"/>
    <property type="match status" value="1"/>
</dbReference>
<feature type="transmembrane region" description="Helical" evidence="9">
    <location>
        <begin position="751"/>
        <end position="780"/>
    </location>
</feature>
<evidence type="ECO:0000313" key="15">
    <source>
        <dbReference type="Proteomes" id="UP000766486"/>
    </source>
</evidence>
<feature type="domain" description="10TM putative phosphate transporter extracellular tail" evidence="11">
    <location>
        <begin position="991"/>
        <end position="1081"/>
    </location>
</feature>
<dbReference type="PANTHER" id="PTHR13018:SF53">
    <property type="entry name" value="DUF221 DOMAIN PROTEIN"/>
    <property type="match status" value="1"/>
</dbReference>
<feature type="transmembrane region" description="Helical" evidence="9">
    <location>
        <begin position="201"/>
        <end position="220"/>
    </location>
</feature>
<feature type="coiled-coil region" evidence="7">
    <location>
        <begin position="862"/>
        <end position="889"/>
    </location>
</feature>
<evidence type="ECO:0000256" key="1">
    <source>
        <dbReference type="ARBA" id="ARBA00004141"/>
    </source>
</evidence>
<dbReference type="Pfam" id="PF13967">
    <property type="entry name" value="RSN1_TM"/>
    <property type="match status" value="1"/>
</dbReference>
<keyword evidence="15" id="KW-1185">Reference proteome</keyword>
<keyword evidence="7" id="KW-0175">Coiled coil</keyword>
<dbReference type="Pfam" id="PF14703">
    <property type="entry name" value="PHM7_cyt"/>
    <property type="match status" value="1"/>
</dbReference>
<feature type="compositionally biased region" description="Basic and acidic residues" evidence="8">
    <location>
        <begin position="397"/>
        <end position="409"/>
    </location>
</feature>
<keyword evidence="4 9" id="KW-0812">Transmembrane</keyword>
<feature type="compositionally biased region" description="Acidic residues" evidence="8">
    <location>
        <begin position="908"/>
        <end position="923"/>
    </location>
</feature>
<feature type="transmembrane region" description="Helical" evidence="9">
    <location>
        <begin position="828"/>
        <end position="850"/>
    </location>
</feature>
<reference evidence="14 15" key="1">
    <citation type="submission" date="2019-06" db="EMBL/GenBank/DDBJ databases">
        <authorList>
            <person name="Broberg M."/>
        </authorList>
    </citation>
    <scope>NUCLEOTIDE SEQUENCE [LARGE SCALE GENOMIC DNA]</scope>
</reference>
<feature type="transmembrane region" description="Helical" evidence="9">
    <location>
        <begin position="549"/>
        <end position="575"/>
    </location>
</feature>
<evidence type="ECO:0000256" key="5">
    <source>
        <dbReference type="ARBA" id="ARBA00022989"/>
    </source>
</evidence>
<keyword evidence="6 9" id="KW-0472">Membrane</keyword>
<dbReference type="InterPro" id="IPR003864">
    <property type="entry name" value="CSC1/OSCA1-like_7TM"/>
</dbReference>
<protein>
    <recommendedName>
        <fullName evidence="16">CSC1/OSCA1-like 7TM region domain-containing protein</fullName>
    </recommendedName>
</protein>
<evidence type="ECO:0000256" key="9">
    <source>
        <dbReference type="SAM" id="Phobius"/>
    </source>
</evidence>
<evidence type="ECO:0000256" key="7">
    <source>
        <dbReference type="SAM" id="Coils"/>
    </source>
</evidence>
<keyword evidence="3" id="KW-0813">Transport</keyword>
<feature type="transmembrane region" description="Helical" evidence="9">
    <location>
        <begin position="640"/>
        <end position="668"/>
    </location>
</feature>
<evidence type="ECO:0000256" key="3">
    <source>
        <dbReference type="ARBA" id="ARBA00022448"/>
    </source>
</evidence>
<sequence>MAVLDAAANAVVGATLDAAASGDLAAASWKRDPFTLPWLNQEDDPRVGSNRNGSDDQGTLSSLNGSKGSSLSQLGSTFIPVVIYLAVCLLIFLFLRRRLPRVYAPRTFRALRYPEATISALPNGWFNWIKPFFKTPDSTLLNQGCLDGFFFLRFIKVLRNICLVGCCIAWPILFPLHATGGRSLTELEILTIGNVGNPSKLYAHAIVAWLLFGFVLFTVSRECIYYINLRQAFLSSPYYSKRLSSRTVLFTSVPKRYLDEARIRKLYGDAVRRVWIPRTSKGLVNLVKEREQTATRLERAEIALIWKANQIRNKQIRKGTRGPVLETFEKSPAVVEEAEMSDPNESPRRPSSTVVSQSRSQSSTQSSTQSTTPLPLPEIQLEGEPILQPLGPESVDDEKGREEETKSTDSEDDSMYVHPYGLNPKLPDVRGSVAAQYMGADMRPHHRPIGNYLRRVDTIRWTRVRLIELNQRIAKLRKQLRRGGDDKSTTTWPAVFVEFDTQEAAQAAHQVVAHHQPLHMAPRIMGIRPDDIVWSSLRMHWLERIVRRFLILGLIVAAIVFWSIPSVIVGTISNVQSLIDMFPFLSWLGDLPGPIKGFLTGFVPAMALTLFMAIVPVLLRFCAVAAGVPSYTRAELFTQTAYFAFQVVQVFLVTTITSAASGALYEIIVEPLSVKDVLATNLPKASNFYLSYILIQCLMNAGTSLLHPFDVFRHVFLRKIARLPRMHHRIFYTMKPALWGRDFPIFTNLGVIALCYACIAPLVLIFAACGMSVTYTIWRYNILYVYDSTNDSHGLFYPRALIHLVVGLYLAEICLIGLLFLNGANGPGVLVVMLLIFTALVHFSLANAIYPLIQNLPQTLLLEEEIQEEERVKAEAAKYRQEHAEENHELQGAASTYFDAEEQFGDWEDDLGNGSDDDDDDESEGYHGQQQSRSEPVTQRGLGTEGASDFGDAFKGLFKDWTKKATKEQFEWFGVKPPSKEETRPSAIVRWFSPHIHDDFIAIRKNLMNLPAELDDMSGDRRYTYLPPEMWAPKPVLWIPRDEARVSRQEVAHTRKSTPISDRGATLHASGKVTVNVEEAPFALPRLLL</sequence>
<dbReference type="InterPro" id="IPR022257">
    <property type="entry name" value="PHM7_ext"/>
</dbReference>
<evidence type="ECO:0000259" key="11">
    <source>
        <dbReference type="Pfam" id="PF12621"/>
    </source>
</evidence>
<feature type="transmembrane region" description="Helical" evidence="9">
    <location>
        <begin position="688"/>
        <end position="709"/>
    </location>
</feature>
<name>A0ABY6UUQ1_BIOOC</name>
<feature type="compositionally biased region" description="Low complexity" evidence="8">
    <location>
        <begin position="349"/>
        <end position="373"/>
    </location>
</feature>
<dbReference type="Pfam" id="PF12621">
    <property type="entry name" value="PHM7_ext"/>
    <property type="match status" value="1"/>
</dbReference>
<organism evidence="14 15">
    <name type="scientific">Bionectria ochroleuca</name>
    <name type="common">Gliocladium roseum</name>
    <dbReference type="NCBI Taxonomy" id="29856"/>
    <lineage>
        <taxon>Eukaryota</taxon>
        <taxon>Fungi</taxon>
        <taxon>Dikarya</taxon>
        <taxon>Ascomycota</taxon>
        <taxon>Pezizomycotina</taxon>
        <taxon>Sordariomycetes</taxon>
        <taxon>Hypocreomycetidae</taxon>
        <taxon>Hypocreales</taxon>
        <taxon>Bionectriaceae</taxon>
        <taxon>Clonostachys</taxon>
    </lineage>
</organism>
<comment type="subcellular location">
    <subcellularLocation>
        <location evidence="1">Membrane</location>
        <topology evidence="1">Multi-pass membrane protein</topology>
    </subcellularLocation>
</comment>
<feature type="transmembrane region" description="Helical" evidence="9">
    <location>
        <begin position="800"/>
        <end position="821"/>
    </location>
</feature>
<dbReference type="InterPro" id="IPR045122">
    <property type="entry name" value="Csc1-like"/>
</dbReference>
<dbReference type="Pfam" id="PF02714">
    <property type="entry name" value="RSN1_7TM"/>
    <property type="match status" value="1"/>
</dbReference>
<dbReference type="Proteomes" id="UP000766486">
    <property type="component" value="Unassembled WGS sequence"/>
</dbReference>
<proteinExistence type="inferred from homology"/>
<dbReference type="InterPro" id="IPR032880">
    <property type="entry name" value="CSC1/OSCA1-like_N"/>
</dbReference>
<feature type="region of interest" description="Disordered" evidence="8">
    <location>
        <begin position="328"/>
        <end position="417"/>
    </location>
</feature>
<keyword evidence="5 9" id="KW-1133">Transmembrane helix</keyword>
<evidence type="ECO:0000259" key="10">
    <source>
        <dbReference type="Pfam" id="PF02714"/>
    </source>
</evidence>
<evidence type="ECO:0000313" key="14">
    <source>
        <dbReference type="EMBL" id="VUC34365.1"/>
    </source>
</evidence>
<accession>A0ABY6UUQ1</accession>
<evidence type="ECO:0000256" key="2">
    <source>
        <dbReference type="ARBA" id="ARBA00007779"/>
    </source>
</evidence>
<evidence type="ECO:0000256" key="8">
    <source>
        <dbReference type="SAM" id="MobiDB-lite"/>
    </source>
</evidence>
<evidence type="ECO:0000256" key="6">
    <source>
        <dbReference type="ARBA" id="ARBA00023136"/>
    </source>
</evidence>